<name>A0ABZ0Z393_9CAUD</name>
<organism evidence="2 3">
    <name type="scientific">phage Lak_Megaphage_Sonny</name>
    <dbReference type="NCBI Taxonomy" id="3109229"/>
    <lineage>
        <taxon>Viruses</taxon>
        <taxon>Duplodnaviria</taxon>
        <taxon>Heunggongvirae</taxon>
        <taxon>Uroviricota</taxon>
        <taxon>Caudoviricetes</taxon>
        <taxon>Caudoviricetes code 15 clade</taxon>
    </lineage>
</organism>
<protein>
    <submittedName>
        <fullName evidence="2">Endolysin</fullName>
    </submittedName>
</protein>
<dbReference type="SUPFAM" id="SSF55166">
    <property type="entry name" value="Hedgehog/DD-peptidase"/>
    <property type="match status" value="1"/>
</dbReference>
<proteinExistence type="predicted"/>
<reference evidence="2 3" key="1">
    <citation type="submission" date="2023-11" db="EMBL/GenBank/DDBJ databases">
        <authorList>
            <person name="Cook R."/>
            <person name="Crisci M."/>
            <person name="Pye H."/>
            <person name="Adriaenssens E."/>
            <person name="Santini J."/>
        </authorList>
    </citation>
    <scope>NUCLEOTIDE SEQUENCE [LARGE SCALE GENOMIC DNA]</scope>
    <source>
        <strain evidence="2">Lak_Megaphage_Sonny</strain>
    </source>
</reference>
<dbReference type="EMBL" id="OR769223">
    <property type="protein sequence ID" value="WQJ53631.1"/>
    <property type="molecule type" value="Genomic_DNA"/>
</dbReference>
<evidence type="ECO:0000313" key="3">
    <source>
        <dbReference type="Proteomes" id="UP001358193"/>
    </source>
</evidence>
<evidence type="ECO:0000259" key="1">
    <source>
        <dbReference type="Pfam" id="PF08291"/>
    </source>
</evidence>
<dbReference type="Pfam" id="PF08291">
    <property type="entry name" value="Peptidase_M15_3"/>
    <property type="match status" value="1"/>
</dbReference>
<keyword evidence="3" id="KW-1185">Reference proteome</keyword>
<dbReference type="Gene3D" id="3.30.1380.10">
    <property type="match status" value="1"/>
</dbReference>
<dbReference type="Proteomes" id="UP001358193">
    <property type="component" value="Segment"/>
</dbReference>
<feature type="domain" description="Peptidase M15A C-terminal" evidence="1">
    <location>
        <begin position="4"/>
        <end position="125"/>
    </location>
</feature>
<accession>A0ABZ0Z393</accession>
<sequence>MAWKYFTLEQFGRSSTAKAKGIDNTPKAEYYEHVDELVQTLLDPLREAWGSDIIITSGYRCAALNAAVGGSKTSAHSYAYAADMSPKNGKIEEFKAFVMKWLYENNYQFDQYINEYKGRSSWVHLAVRNGSRQQRRQFMLFQNNKYTSINPATFQGASVQVPIQQQPAYTTSYTQMTSPTSAQWISTTSNMGYGILTGKNIYLNDIDIVQIQNNDIYVKSEDGTPLLDPETGEYMVTDNYLIGLDENLIDEIQDINEIPKEPDSGLDTFFESITEENAEKVSGISYNSVGEYMVEQSKSLQECMQMIWQWIELVNMLKKSIENYRENKLNAQEQESSDSQYAFNLNAELHIKQAFDKFGHVMREGIKCPVCGRTMRYLPPGGYCSAECMLKDLPKKVYTYLITPNERYADFIRILNDLCALMDQLTLIINALLCIPDIIRELSHIPDRYKRYVQVKICEGFFELQKLIKIAMTKKNELLAKFFRKIHLGVILKPFAYVYQAIQTVIESIEKAKEAFDIGYKIALEALSSLQITGGSIAAESFAWMCTPRSFISPMPYTSPDAGKLFVNLPGGSGLNNLQLVKPLMPSGLCNINFSEIETIIQSLFPPLEPYDYYLEPELFEVRYLFSDQSDLVAQIRQQLTDFLTGGPDYLPSFENMSPIKKYTNITIGGQTLPELWLPNIGYIWFLLGLADAWAPHSQSLVGSVMNPAI</sequence>
<dbReference type="InterPro" id="IPR009045">
    <property type="entry name" value="Zn_M74/Hedgehog-like"/>
</dbReference>
<dbReference type="InterPro" id="IPR013230">
    <property type="entry name" value="Peptidase_M15A_C"/>
</dbReference>
<evidence type="ECO:0000313" key="2">
    <source>
        <dbReference type="EMBL" id="WQJ53631.1"/>
    </source>
</evidence>